<feature type="non-terminal residue" evidence="2">
    <location>
        <position position="48"/>
    </location>
</feature>
<evidence type="ECO:0000256" key="1">
    <source>
        <dbReference type="SAM" id="MobiDB-lite"/>
    </source>
</evidence>
<reference evidence="2" key="1">
    <citation type="submission" date="2020-02" db="EMBL/GenBank/DDBJ databases">
        <authorList>
            <person name="Meier V. D."/>
        </authorList>
    </citation>
    <scope>NUCLEOTIDE SEQUENCE</scope>
    <source>
        <strain evidence="2">AVDCRST_MAG22</strain>
    </source>
</reference>
<protein>
    <submittedName>
        <fullName evidence="2">Glycogen debranching enzyme (Alpha-1,6-glucosidase)</fullName>
    </submittedName>
</protein>
<feature type="region of interest" description="Disordered" evidence="1">
    <location>
        <begin position="1"/>
        <end position="48"/>
    </location>
</feature>
<accession>A0A6J4Q0B1</accession>
<sequence length="48" mass="4978">CSRRLAHWASPVGRSGPSSTSGSASARTWAAESSRSSPRCRPTPPPSP</sequence>
<organism evidence="2">
    <name type="scientific">uncultured Rubrobacteraceae bacterium</name>
    <dbReference type="NCBI Taxonomy" id="349277"/>
    <lineage>
        <taxon>Bacteria</taxon>
        <taxon>Bacillati</taxon>
        <taxon>Actinomycetota</taxon>
        <taxon>Rubrobacteria</taxon>
        <taxon>Rubrobacterales</taxon>
        <taxon>Rubrobacteraceae</taxon>
        <taxon>environmental samples</taxon>
    </lineage>
</organism>
<feature type="compositionally biased region" description="Low complexity" evidence="1">
    <location>
        <begin position="10"/>
        <end position="40"/>
    </location>
</feature>
<feature type="non-terminal residue" evidence="2">
    <location>
        <position position="1"/>
    </location>
</feature>
<proteinExistence type="predicted"/>
<name>A0A6J4Q0B1_9ACTN</name>
<dbReference type="EMBL" id="CADCUV010000146">
    <property type="protein sequence ID" value="CAA9429233.1"/>
    <property type="molecule type" value="Genomic_DNA"/>
</dbReference>
<dbReference type="AlphaFoldDB" id="A0A6J4Q0B1"/>
<gene>
    <name evidence="2" type="ORF">AVDCRST_MAG22-3145</name>
</gene>
<evidence type="ECO:0000313" key="2">
    <source>
        <dbReference type="EMBL" id="CAA9429233.1"/>
    </source>
</evidence>